<dbReference type="GO" id="GO:0005789">
    <property type="term" value="C:endoplasmic reticulum membrane"/>
    <property type="evidence" value="ECO:0007669"/>
    <property type="project" value="UniProtKB-SubCell"/>
</dbReference>
<keyword evidence="10" id="KW-0012">Acyltransferase</keyword>
<evidence type="ECO:0000256" key="12">
    <source>
        <dbReference type="SAM" id="MobiDB-lite"/>
    </source>
</evidence>
<dbReference type="EMBL" id="HBFR01005270">
    <property type="protein sequence ID" value="CAD8876514.1"/>
    <property type="molecule type" value="Transcribed_RNA"/>
</dbReference>
<evidence type="ECO:0000256" key="11">
    <source>
        <dbReference type="RuleBase" id="RU367023"/>
    </source>
</evidence>
<evidence type="ECO:0000256" key="10">
    <source>
        <dbReference type="ARBA" id="ARBA00023315"/>
    </source>
</evidence>
<feature type="compositionally biased region" description="Basic residues" evidence="12">
    <location>
        <begin position="1"/>
        <end position="11"/>
    </location>
</feature>
<name>A0A7S1B6Q0_9STRA</name>
<evidence type="ECO:0000256" key="7">
    <source>
        <dbReference type="ARBA" id="ARBA00022989"/>
    </source>
</evidence>
<dbReference type="Pfam" id="PF03982">
    <property type="entry name" value="DAGAT"/>
    <property type="match status" value="1"/>
</dbReference>
<protein>
    <recommendedName>
        <fullName evidence="11">Acyltransferase</fullName>
        <ecNumber evidence="11">2.3.1.-</ecNumber>
    </recommendedName>
</protein>
<keyword evidence="4 11" id="KW-0808">Transferase</keyword>
<dbReference type="PANTHER" id="PTHR12317:SF63">
    <property type="entry name" value="DIACYLGLYCEROL O-ACYLTRANSFERASE 2"/>
    <property type="match status" value="1"/>
</dbReference>
<feature type="transmembrane region" description="Helical" evidence="11">
    <location>
        <begin position="144"/>
        <end position="164"/>
    </location>
</feature>
<keyword evidence="9 11" id="KW-0472">Membrane</keyword>
<comment type="subcellular location">
    <subcellularLocation>
        <location evidence="1 11">Endoplasmic reticulum membrane</location>
        <topology evidence="1 11">Multi-pass membrane protein</topology>
    </subcellularLocation>
</comment>
<dbReference type="AlphaFoldDB" id="A0A7S1B6Q0"/>
<reference evidence="13" key="1">
    <citation type="submission" date="2021-01" db="EMBL/GenBank/DDBJ databases">
        <authorList>
            <person name="Corre E."/>
            <person name="Pelletier E."/>
            <person name="Niang G."/>
            <person name="Scheremetjew M."/>
            <person name="Finn R."/>
            <person name="Kale V."/>
            <person name="Holt S."/>
            <person name="Cochrane G."/>
            <person name="Meng A."/>
            <person name="Brown T."/>
            <person name="Cohen L."/>
        </authorList>
    </citation>
    <scope>NUCLEOTIDE SEQUENCE</scope>
    <source>
        <strain evidence="13">308</strain>
    </source>
</reference>
<sequence length="455" mass="51357">MPSIDRRRRRPFSTTGDSLPQPPESPRHIVLYDAGPASAVDRAVVFVSSIIICGAPFWVPILTYRFGGSKIGRWIVPFEKEAIDEDDDDSDDRIIVTKLGNTDDGDKSAEEIERCASRRRFLLFHRILMHIQRRRRLRAVARRVASIFSTAAILLVVGYGPMPWRHPSIGKRLRFLSWPLWESWCRYLRVRILHDVSSSSNSSRSVIDKKSLIGVEKQRHRQAIVAMSPHGIFPFGLGIAAVSSNFTGGCFNVPPPNHPDLNLMPQKPLRTVMATQTALFPILNMILKWLRSVDANAHSVDAALRNGHSLGISPGGIAEMFLCHPAPGFGKDDEAIFLKNRRGFVRMAARHQLPVLPVYVFGASDKFRRVPLPKVFERLSKIFRISIILFFGRWGLPIPFVGKGLHYVIGKVIEPSSMGEADTDIMHRDLCEEMAGMFERYKDEYGWGHKSLCIV</sequence>
<keyword evidence="3" id="KW-0444">Lipid biosynthesis</keyword>
<organism evidence="13">
    <name type="scientific">Corethron hystrix</name>
    <dbReference type="NCBI Taxonomy" id="216773"/>
    <lineage>
        <taxon>Eukaryota</taxon>
        <taxon>Sar</taxon>
        <taxon>Stramenopiles</taxon>
        <taxon>Ochrophyta</taxon>
        <taxon>Bacillariophyta</taxon>
        <taxon>Coscinodiscophyceae</taxon>
        <taxon>Corethrophycidae</taxon>
        <taxon>Corethrales</taxon>
        <taxon>Corethraceae</taxon>
        <taxon>Corethron</taxon>
    </lineage>
</organism>
<keyword evidence="8" id="KW-0443">Lipid metabolism</keyword>
<gene>
    <name evidence="13" type="ORF">CHYS00102_LOCUS3692</name>
</gene>
<evidence type="ECO:0000313" key="13">
    <source>
        <dbReference type="EMBL" id="CAD8876514.1"/>
    </source>
</evidence>
<comment type="caution">
    <text evidence="11">Lacks conserved residue(s) required for the propagation of feature annotation.</text>
</comment>
<dbReference type="EC" id="2.3.1.-" evidence="11"/>
<evidence type="ECO:0000256" key="4">
    <source>
        <dbReference type="ARBA" id="ARBA00022679"/>
    </source>
</evidence>
<comment type="similarity">
    <text evidence="2 11">Belongs to the diacylglycerol acyltransferase family.</text>
</comment>
<evidence type="ECO:0000256" key="6">
    <source>
        <dbReference type="ARBA" id="ARBA00022824"/>
    </source>
</evidence>
<evidence type="ECO:0000256" key="3">
    <source>
        <dbReference type="ARBA" id="ARBA00022516"/>
    </source>
</evidence>
<evidence type="ECO:0000256" key="2">
    <source>
        <dbReference type="ARBA" id="ARBA00005420"/>
    </source>
</evidence>
<accession>A0A7S1B6Q0</accession>
<dbReference type="GO" id="GO:0019432">
    <property type="term" value="P:triglyceride biosynthetic process"/>
    <property type="evidence" value="ECO:0007669"/>
    <property type="project" value="TreeGrafter"/>
</dbReference>
<dbReference type="InterPro" id="IPR007130">
    <property type="entry name" value="DAGAT"/>
</dbReference>
<proteinExistence type="inferred from homology"/>
<dbReference type="GO" id="GO:0004144">
    <property type="term" value="F:diacylglycerol O-acyltransferase activity"/>
    <property type="evidence" value="ECO:0007669"/>
    <property type="project" value="TreeGrafter"/>
</dbReference>
<dbReference type="PANTHER" id="PTHR12317">
    <property type="entry name" value="DIACYLGLYCEROL O-ACYLTRANSFERASE"/>
    <property type="match status" value="1"/>
</dbReference>
<evidence type="ECO:0000256" key="1">
    <source>
        <dbReference type="ARBA" id="ARBA00004477"/>
    </source>
</evidence>
<keyword evidence="6 11" id="KW-0256">Endoplasmic reticulum</keyword>
<keyword evidence="5 11" id="KW-0812">Transmembrane</keyword>
<evidence type="ECO:0000256" key="8">
    <source>
        <dbReference type="ARBA" id="ARBA00023098"/>
    </source>
</evidence>
<evidence type="ECO:0000256" key="5">
    <source>
        <dbReference type="ARBA" id="ARBA00022692"/>
    </source>
</evidence>
<evidence type="ECO:0000256" key="9">
    <source>
        <dbReference type="ARBA" id="ARBA00023136"/>
    </source>
</evidence>
<feature type="region of interest" description="Disordered" evidence="12">
    <location>
        <begin position="1"/>
        <end position="27"/>
    </location>
</feature>
<keyword evidence="7 11" id="KW-1133">Transmembrane helix</keyword>